<evidence type="ECO:0000259" key="3">
    <source>
        <dbReference type="PROSITE" id="PS51061"/>
    </source>
</evidence>
<feature type="region of interest" description="Disordered" evidence="2">
    <location>
        <begin position="102"/>
        <end position="141"/>
    </location>
</feature>
<feature type="region of interest" description="Disordered" evidence="2">
    <location>
        <begin position="303"/>
        <end position="326"/>
    </location>
</feature>
<feature type="region of interest" description="Disordered" evidence="2">
    <location>
        <begin position="1"/>
        <end position="69"/>
    </location>
</feature>
<dbReference type="AlphaFoldDB" id="A0A060WYZ4"/>
<dbReference type="PANTHER" id="PTHR15672">
    <property type="entry name" value="CAMP-REGULATED PHOSPHOPROTEIN 21 RELATED R3H DOMAIN CONTAINING PROTEIN"/>
    <property type="match status" value="1"/>
</dbReference>
<dbReference type="PANTHER" id="PTHR15672:SF13">
    <property type="entry name" value="R3H DOMAIN-CONTAINING PROTEIN 2"/>
    <property type="match status" value="1"/>
</dbReference>
<gene>
    <name evidence="5" type="ORF">GSONMT00047428001</name>
</gene>
<dbReference type="InterPro" id="IPR001374">
    <property type="entry name" value="R3H_dom"/>
</dbReference>
<accession>A0A060WYZ4</accession>
<dbReference type="Pfam" id="PF01424">
    <property type="entry name" value="R3H"/>
    <property type="match status" value="1"/>
</dbReference>
<evidence type="ECO:0000313" key="5">
    <source>
        <dbReference type="EMBL" id="CDQ69805.1"/>
    </source>
</evidence>
<keyword evidence="1" id="KW-0597">Phosphoprotein</keyword>
<dbReference type="Pfam" id="PF12752">
    <property type="entry name" value="SUZ"/>
    <property type="match status" value="1"/>
</dbReference>
<protein>
    <recommendedName>
        <fullName evidence="7">R3H domain-containing protein</fullName>
    </recommendedName>
</protein>
<dbReference type="InterPro" id="IPR036867">
    <property type="entry name" value="R3H_dom_sf"/>
</dbReference>
<dbReference type="PROSITE" id="PS51673">
    <property type="entry name" value="SUZ"/>
    <property type="match status" value="1"/>
</dbReference>
<dbReference type="SUPFAM" id="SSF82708">
    <property type="entry name" value="R3H domain"/>
    <property type="match status" value="1"/>
</dbReference>
<dbReference type="CDD" id="cd02642">
    <property type="entry name" value="R3H_encore_like"/>
    <property type="match status" value="1"/>
</dbReference>
<dbReference type="EMBL" id="FR904685">
    <property type="protein sequence ID" value="CDQ69805.1"/>
    <property type="molecule type" value="Genomic_DNA"/>
</dbReference>
<dbReference type="PROSITE" id="PS51061">
    <property type="entry name" value="R3H"/>
    <property type="match status" value="1"/>
</dbReference>
<feature type="compositionally biased region" description="Polar residues" evidence="2">
    <location>
        <begin position="303"/>
        <end position="317"/>
    </location>
</feature>
<evidence type="ECO:0000256" key="1">
    <source>
        <dbReference type="ARBA" id="ARBA00022553"/>
    </source>
</evidence>
<dbReference type="Gene3D" id="3.30.1370.50">
    <property type="entry name" value="R3H-like domain"/>
    <property type="match status" value="1"/>
</dbReference>
<feature type="domain" description="R3H" evidence="3">
    <location>
        <begin position="163"/>
        <end position="226"/>
    </location>
</feature>
<evidence type="ECO:0000313" key="6">
    <source>
        <dbReference type="Proteomes" id="UP000193380"/>
    </source>
</evidence>
<reference evidence="5" key="1">
    <citation type="journal article" date="2014" name="Nat. Commun.">
        <title>The rainbow trout genome provides novel insights into evolution after whole-genome duplication in vertebrates.</title>
        <authorList>
            <person name="Berthelot C."/>
            <person name="Brunet F."/>
            <person name="Chalopin D."/>
            <person name="Juanchich A."/>
            <person name="Bernard M."/>
            <person name="Noel B."/>
            <person name="Bento P."/>
            <person name="Da Silva C."/>
            <person name="Labadie K."/>
            <person name="Alberti A."/>
            <person name="Aury J.M."/>
            <person name="Louis A."/>
            <person name="Dehais P."/>
            <person name="Bardou P."/>
            <person name="Montfort J."/>
            <person name="Klopp C."/>
            <person name="Cabau C."/>
            <person name="Gaspin C."/>
            <person name="Thorgaard G.H."/>
            <person name="Boussaha M."/>
            <person name="Quillet E."/>
            <person name="Guyomard R."/>
            <person name="Galiana D."/>
            <person name="Bobe J."/>
            <person name="Volff J.N."/>
            <person name="Genet C."/>
            <person name="Wincker P."/>
            <person name="Jaillon O."/>
            <person name="Roest Crollius H."/>
            <person name="Guiguen Y."/>
        </authorList>
    </citation>
    <scope>NUCLEOTIDE SEQUENCE [LARGE SCALE GENOMIC DNA]</scope>
</reference>
<dbReference type="FunFam" id="3.30.1370.50:FF:000001">
    <property type="entry name" value="R3H domain-containing protein 2 isoform 1"/>
    <property type="match status" value="1"/>
</dbReference>
<dbReference type="InterPro" id="IPR024771">
    <property type="entry name" value="SUZ"/>
</dbReference>
<name>A0A060WYZ4_ONCMY</name>
<reference evidence="5" key="2">
    <citation type="submission" date="2014-03" db="EMBL/GenBank/DDBJ databases">
        <authorList>
            <person name="Genoscope - CEA"/>
        </authorList>
    </citation>
    <scope>NUCLEOTIDE SEQUENCE</scope>
</reference>
<dbReference type="Proteomes" id="UP000193380">
    <property type="component" value="Unassembled WGS sequence"/>
</dbReference>
<evidence type="ECO:0000256" key="2">
    <source>
        <dbReference type="SAM" id="MobiDB-lite"/>
    </source>
</evidence>
<dbReference type="PaxDb" id="8022-A0A060WYZ4"/>
<dbReference type="GO" id="GO:0003676">
    <property type="term" value="F:nucleic acid binding"/>
    <property type="evidence" value="ECO:0007669"/>
    <property type="project" value="UniProtKB-UniRule"/>
</dbReference>
<dbReference type="InterPro" id="IPR051937">
    <property type="entry name" value="R3H_domain_containing"/>
</dbReference>
<organism evidence="5 6">
    <name type="scientific">Oncorhynchus mykiss</name>
    <name type="common">Rainbow trout</name>
    <name type="synonym">Salmo gairdneri</name>
    <dbReference type="NCBI Taxonomy" id="8022"/>
    <lineage>
        <taxon>Eukaryota</taxon>
        <taxon>Metazoa</taxon>
        <taxon>Chordata</taxon>
        <taxon>Craniata</taxon>
        <taxon>Vertebrata</taxon>
        <taxon>Euteleostomi</taxon>
        <taxon>Actinopterygii</taxon>
        <taxon>Neopterygii</taxon>
        <taxon>Teleostei</taxon>
        <taxon>Protacanthopterygii</taxon>
        <taxon>Salmoniformes</taxon>
        <taxon>Salmonidae</taxon>
        <taxon>Salmoninae</taxon>
        <taxon>Oncorhynchus</taxon>
    </lineage>
</organism>
<feature type="compositionally biased region" description="Basic and acidic residues" evidence="2">
    <location>
        <begin position="105"/>
        <end position="137"/>
    </location>
</feature>
<sequence>MSVSLAGEDIQTEGESGSSGVLHDDSSNRGKLSPSPEPCQWKEGTGTGGTGEGMEAEESATQDSQSNAKLKLVRSLAVCEESSGPFCTDGPPDQDIIQLHISCPSDKEEEKSSKDEYENEEKNKDKTPRKMLSRDSSQEYTDSTGIDVHEFLVNTLKNNPRDRMMLLKLEQDILEFINDDDNQYKKFPQMTSYHRMLLHRVAAYFGMDHNVDQTGKAVIINKTGNTRIPDQRFSEHIKDERNLDFQKKFILKRDDVSMDKDDNQIRVPLQDGRRSKSIEEREEEYQRVRDRIFARESSQNGYINDNRLSTEGYSSSSQKRRQIFRY</sequence>
<dbReference type="SMART" id="SM00393">
    <property type="entry name" value="R3H"/>
    <property type="match status" value="1"/>
</dbReference>
<feature type="domain" description="SUZ" evidence="4">
    <location>
        <begin position="227"/>
        <end position="297"/>
    </location>
</feature>
<proteinExistence type="predicted"/>
<evidence type="ECO:0000259" key="4">
    <source>
        <dbReference type="PROSITE" id="PS51673"/>
    </source>
</evidence>
<evidence type="ECO:0008006" key="7">
    <source>
        <dbReference type="Google" id="ProtNLM"/>
    </source>
</evidence>
<dbReference type="STRING" id="8022.A0A060WYZ4"/>